<evidence type="ECO:0000256" key="8">
    <source>
        <dbReference type="SAM" id="MobiDB-lite"/>
    </source>
</evidence>
<dbReference type="Pfam" id="PF00096">
    <property type="entry name" value="zf-C2H2"/>
    <property type="match status" value="5"/>
</dbReference>
<accession>A0ABM1YMK7</accession>
<keyword evidence="6" id="KW-0539">Nucleus</keyword>
<dbReference type="SUPFAM" id="SSF57667">
    <property type="entry name" value="beta-beta-alpha zinc fingers"/>
    <property type="match status" value="5"/>
</dbReference>
<feature type="domain" description="C2H2-type" evidence="9">
    <location>
        <begin position="528"/>
        <end position="555"/>
    </location>
</feature>
<feature type="domain" description="C2H2-type" evidence="9">
    <location>
        <begin position="303"/>
        <end position="330"/>
    </location>
</feature>
<reference evidence="10" key="2">
    <citation type="submission" date="2025-05" db="UniProtKB">
        <authorList>
            <consortium name="EnsemblMetazoa"/>
        </authorList>
    </citation>
    <scope>IDENTIFICATION</scope>
    <source>
        <strain evidence="10">Foshan</strain>
    </source>
</reference>
<dbReference type="GeneID" id="109413012"/>
<keyword evidence="5" id="KW-0862">Zinc</keyword>
<keyword evidence="3" id="KW-0677">Repeat</keyword>
<keyword evidence="4 7" id="KW-0863">Zinc-finger</keyword>
<comment type="subcellular location">
    <subcellularLocation>
        <location evidence="1">Nucleus</location>
    </subcellularLocation>
</comment>
<evidence type="ECO:0000256" key="1">
    <source>
        <dbReference type="ARBA" id="ARBA00004123"/>
    </source>
</evidence>
<dbReference type="Pfam" id="PF07776">
    <property type="entry name" value="zf-AD"/>
    <property type="match status" value="1"/>
</dbReference>
<evidence type="ECO:0000259" key="9">
    <source>
        <dbReference type="PROSITE" id="PS50157"/>
    </source>
</evidence>
<dbReference type="Gene3D" id="3.30.160.60">
    <property type="entry name" value="Classic Zinc Finger"/>
    <property type="match status" value="6"/>
</dbReference>
<dbReference type="SMART" id="SM00355">
    <property type="entry name" value="ZnF_C2H2"/>
    <property type="match status" value="13"/>
</dbReference>
<dbReference type="EnsemblMetazoa" id="AALFPA23_010517.R14727">
    <property type="protein sequence ID" value="AALFPA23_010517.P14727"/>
    <property type="gene ID" value="AALFPA23_010517"/>
</dbReference>
<feature type="domain" description="C2H2-type" evidence="9">
    <location>
        <begin position="587"/>
        <end position="614"/>
    </location>
</feature>
<dbReference type="Pfam" id="PF13912">
    <property type="entry name" value="zf-C2H2_6"/>
    <property type="match status" value="2"/>
</dbReference>
<keyword evidence="2" id="KW-0479">Metal-binding</keyword>
<reference evidence="11" key="1">
    <citation type="journal article" date="2015" name="Proc. Natl. Acad. Sci. U.S.A.">
        <title>Genome sequence of the Asian Tiger mosquito, Aedes albopictus, reveals insights into its biology, genetics, and evolution.</title>
        <authorList>
            <person name="Chen X.G."/>
            <person name="Jiang X."/>
            <person name="Gu J."/>
            <person name="Xu M."/>
            <person name="Wu Y."/>
            <person name="Deng Y."/>
            <person name="Zhang C."/>
            <person name="Bonizzoni M."/>
            <person name="Dermauw W."/>
            <person name="Vontas J."/>
            <person name="Armbruster P."/>
            <person name="Huang X."/>
            <person name="Yang Y."/>
            <person name="Zhang H."/>
            <person name="He W."/>
            <person name="Peng H."/>
            <person name="Liu Y."/>
            <person name="Wu K."/>
            <person name="Chen J."/>
            <person name="Lirakis M."/>
            <person name="Topalis P."/>
            <person name="Van Leeuwen T."/>
            <person name="Hall A.B."/>
            <person name="Jiang X."/>
            <person name="Thorpe C."/>
            <person name="Mueller R.L."/>
            <person name="Sun C."/>
            <person name="Waterhouse R.M."/>
            <person name="Yan G."/>
            <person name="Tu Z.J."/>
            <person name="Fang X."/>
            <person name="James A.A."/>
        </authorList>
    </citation>
    <scope>NUCLEOTIDE SEQUENCE [LARGE SCALE GENOMIC DNA]</scope>
    <source>
        <strain evidence="11">Foshan</strain>
    </source>
</reference>
<dbReference type="Gene3D" id="3.40.1800.20">
    <property type="match status" value="1"/>
</dbReference>
<proteinExistence type="predicted"/>
<evidence type="ECO:0000256" key="2">
    <source>
        <dbReference type="ARBA" id="ARBA00022723"/>
    </source>
</evidence>
<feature type="domain" description="C2H2-type" evidence="9">
    <location>
        <begin position="497"/>
        <end position="525"/>
    </location>
</feature>
<feature type="domain" description="C2H2-type" evidence="9">
    <location>
        <begin position="676"/>
        <end position="703"/>
    </location>
</feature>
<feature type="compositionally biased region" description="Acidic residues" evidence="8">
    <location>
        <begin position="135"/>
        <end position="159"/>
    </location>
</feature>
<dbReference type="PROSITE" id="PS00028">
    <property type="entry name" value="ZINC_FINGER_C2H2_1"/>
    <property type="match status" value="8"/>
</dbReference>
<evidence type="ECO:0000313" key="11">
    <source>
        <dbReference type="Proteomes" id="UP000069940"/>
    </source>
</evidence>
<evidence type="ECO:0000256" key="7">
    <source>
        <dbReference type="PROSITE-ProRule" id="PRU00042"/>
    </source>
</evidence>
<dbReference type="Proteomes" id="UP000069940">
    <property type="component" value="Unassembled WGS sequence"/>
</dbReference>
<dbReference type="RefSeq" id="XP_029734215.1">
    <property type="nucleotide sequence ID" value="XM_029878355.2"/>
</dbReference>
<protein>
    <recommendedName>
        <fullName evidence="9">C2H2-type domain-containing protein</fullName>
    </recommendedName>
</protein>
<dbReference type="InterPro" id="IPR012934">
    <property type="entry name" value="Znf_AD"/>
</dbReference>
<keyword evidence="11" id="KW-1185">Reference proteome</keyword>
<dbReference type="PANTHER" id="PTHR24376">
    <property type="entry name" value="ZINC FINGER PROTEIN"/>
    <property type="match status" value="1"/>
</dbReference>
<evidence type="ECO:0000256" key="5">
    <source>
        <dbReference type="ARBA" id="ARBA00022833"/>
    </source>
</evidence>
<feature type="domain" description="C2H2-type" evidence="9">
    <location>
        <begin position="333"/>
        <end position="360"/>
    </location>
</feature>
<dbReference type="InterPro" id="IPR013087">
    <property type="entry name" value="Znf_C2H2_type"/>
</dbReference>
<dbReference type="Pfam" id="PF13894">
    <property type="entry name" value="zf-C2H2_4"/>
    <property type="match status" value="1"/>
</dbReference>
<feature type="domain" description="C2H2-type" evidence="9">
    <location>
        <begin position="558"/>
        <end position="581"/>
    </location>
</feature>
<evidence type="ECO:0000256" key="6">
    <source>
        <dbReference type="ARBA" id="ARBA00023242"/>
    </source>
</evidence>
<feature type="domain" description="C2H2-type" evidence="9">
    <location>
        <begin position="647"/>
        <end position="674"/>
    </location>
</feature>
<dbReference type="PROSITE" id="PS50157">
    <property type="entry name" value="ZINC_FINGER_C2H2_2"/>
    <property type="match status" value="9"/>
</dbReference>
<dbReference type="PANTHER" id="PTHR24376:SF235">
    <property type="entry name" value="C2H2-TYPE DOMAIN-CONTAINING PROTEIN"/>
    <property type="match status" value="1"/>
</dbReference>
<evidence type="ECO:0000256" key="4">
    <source>
        <dbReference type="ARBA" id="ARBA00022771"/>
    </source>
</evidence>
<evidence type="ECO:0000313" key="10">
    <source>
        <dbReference type="EnsemblMetazoa" id="AALFPA23_010517.P14727"/>
    </source>
</evidence>
<dbReference type="InterPro" id="IPR036236">
    <property type="entry name" value="Znf_C2H2_sf"/>
</dbReference>
<feature type="region of interest" description="Disordered" evidence="8">
    <location>
        <begin position="129"/>
        <end position="160"/>
    </location>
</feature>
<organism evidence="10 11">
    <name type="scientific">Aedes albopictus</name>
    <name type="common">Asian tiger mosquito</name>
    <name type="synonym">Stegomyia albopicta</name>
    <dbReference type="NCBI Taxonomy" id="7160"/>
    <lineage>
        <taxon>Eukaryota</taxon>
        <taxon>Metazoa</taxon>
        <taxon>Ecdysozoa</taxon>
        <taxon>Arthropoda</taxon>
        <taxon>Hexapoda</taxon>
        <taxon>Insecta</taxon>
        <taxon>Pterygota</taxon>
        <taxon>Neoptera</taxon>
        <taxon>Endopterygota</taxon>
        <taxon>Diptera</taxon>
        <taxon>Nematocera</taxon>
        <taxon>Culicoidea</taxon>
        <taxon>Culicidae</taxon>
        <taxon>Culicinae</taxon>
        <taxon>Aedini</taxon>
        <taxon>Aedes</taxon>
        <taxon>Stegomyia</taxon>
    </lineage>
</organism>
<sequence length="742" mass="85973">MTESLQNCLTCRRKTDNFLRISDEANVEDIGTILAKHFWFQAEQYDNRILCTSCWEKIEDFHKFYCDVEQLWAPDRLPDGIAIKTEELSNEGDQLACELVCTEDDAKNEQTLEMDIDAVDDECEEFLKNEKENSPLDDEMDTENEDEPTMADDSEEDSEVPIARRCRSVKRKVTSTLSCGKATRKPRHVNSQRKMNSERNDLIAKYVQLRCDVCDHRSATLSRLLLHYRRDHDMQGYVTCCDRNFQKKSTLFEHLCRHENGTEDKEESPFQCIRCEPMRSFKDEEGLQLHNVVCHSELSEKNFKCDQCKKAFASEWQLSGHKNWHQNVESLNIFCDKCNKYFNSVRTLNTHIRAHHLEVGTTLTSPASGTIMDNVLQIPTDATIPEPIIASADQALVATETAESSELISQKPRAATVSSRKTLKSSDEIAQQDELIRKFCSLICEKCEFVGDNYYQLDKHYKTDHNMRGYAVCCGRKFCKKRRLFEHCQRHVNPDMFRCELCNKSFTESDGLEKHNKWVHTPDSEKPFKCEICDAAFYKDYLLRNHMKYHISMEQKIFNCKDCDKSFGTAVLLRAHQQNIHGAAFSWVCDICAKGFVHKSLLETHRLSHTEEGAASLKKQCEHCKKWLKNKDTYMNHLKRCLAGGPVTCDICGKEAVNELALASHKRFNHEERPSFACSYCGKQFKRVLRLKEHEANHRGEVLYTCPYCPRTCNSSSNMYTHKKVAHPELWAAKVADRFYKR</sequence>
<dbReference type="SMART" id="SM00868">
    <property type="entry name" value="zf-AD"/>
    <property type="match status" value="1"/>
</dbReference>
<feature type="domain" description="C2H2-type" evidence="9">
    <location>
        <begin position="704"/>
        <end position="727"/>
    </location>
</feature>
<evidence type="ECO:0000256" key="3">
    <source>
        <dbReference type="ARBA" id="ARBA00022737"/>
    </source>
</evidence>
<name>A0ABM1YMK7_AEDAL</name>